<feature type="compositionally biased region" description="Low complexity" evidence="4">
    <location>
        <begin position="218"/>
        <end position="244"/>
    </location>
</feature>
<feature type="region of interest" description="Disordered" evidence="4">
    <location>
        <begin position="218"/>
        <end position="283"/>
    </location>
</feature>
<evidence type="ECO:0000256" key="4">
    <source>
        <dbReference type="SAM" id="MobiDB-lite"/>
    </source>
</evidence>
<dbReference type="Gene3D" id="2.40.10.10">
    <property type="entry name" value="Trypsin-like serine proteases"/>
    <property type="match status" value="2"/>
</dbReference>
<dbReference type="Gene3D" id="1.20.1270.180">
    <property type="match status" value="1"/>
</dbReference>
<dbReference type="Proteomes" id="UP000218439">
    <property type="component" value="Unassembled WGS sequence"/>
</dbReference>
<proteinExistence type="inferred from homology"/>
<evidence type="ECO:0000256" key="3">
    <source>
        <dbReference type="ARBA" id="ARBA00022801"/>
    </source>
</evidence>
<dbReference type="EMBL" id="NSJE01000004">
    <property type="protein sequence ID" value="PAT43594.1"/>
    <property type="molecule type" value="Genomic_DNA"/>
</dbReference>
<evidence type="ECO:0000256" key="1">
    <source>
        <dbReference type="ARBA" id="ARBA00010541"/>
    </source>
</evidence>
<feature type="domain" description="Lysozyme inhibitor LprI-like N-terminal" evidence="5">
    <location>
        <begin position="133"/>
        <end position="209"/>
    </location>
</feature>
<dbReference type="Pfam" id="PF13365">
    <property type="entry name" value="Trypsin_2"/>
    <property type="match status" value="1"/>
</dbReference>
<dbReference type="Pfam" id="PF07007">
    <property type="entry name" value="LprI"/>
    <property type="match status" value="1"/>
</dbReference>
<dbReference type="InterPro" id="IPR009003">
    <property type="entry name" value="Peptidase_S1_PA"/>
</dbReference>
<organism evidence="6 7">
    <name type="scientific">Vandammella animalimorsus</name>
    <dbReference type="NCBI Taxonomy" id="2029117"/>
    <lineage>
        <taxon>Bacteria</taxon>
        <taxon>Pseudomonadati</taxon>
        <taxon>Pseudomonadota</taxon>
        <taxon>Betaproteobacteria</taxon>
        <taxon>Burkholderiales</taxon>
        <taxon>Comamonadaceae</taxon>
        <taxon>Vandammella</taxon>
    </lineage>
</organism>
<evidence type="ECO:0000256" key="2">
    <source>
        <dbReference type="ARBA" id="ARBA00022670"/>
    </source>
</evidence>
<dbReference type="PRINTS" id="PR00834">
    <property type="entry name" value="PROTEASES2C"/>
</dbReference>
<accession>A0A2A2B0S9</accession>
<dbReference type="SUPFAM" id="SSF50494">
    <property type="entry name" value="Trypsin-like serine proteases"/>
    <property type="match status" value="1"/>
</dbReference>
<gene>
    <name evidence="6" type="ORF">CK621_03765</name>
</gene>
<sequence length="463" mass="49556">MVAESSQRSAGEIFGALMACSFSNDVNWKAVESCGSSRPTARRGAAGPKAWQENIVERPTPGRGGCGVPALLFPICRARFAAQPWRAVTRQGCDTNASYFERAFAMKFSALKLAMLCSSLLLASAPTWAGIDCDRARTGPEIAICSDPKLKAFDDYLAQAYSRIRSVLPEALFDEVRRSQRQWIAQRDAQCGTDVPCLMRETYERTAALNGFAQRYAEQQRGAGQAEAGSGRNHPTPGMGSSPAWPGPAPAQSLPRPDAQDPMTAQRRPAPNATAEAPRQSLSPKQIYQVGAQSIVVIAAYAKGKDGVSQGSGVVIAEDVVATNCHVLEGADNAVVIFQGQPHEAELVTGDRKMDYCILRTRGLSAQVARIGRLDELTPGQRVYSIGSPRGLELTIAEGLLSAVRKQDGVPMIQTSAAISPGSSGGGLFDEYGRVIGITTFLLKDSQNLNFALPVELAEVLLR</sequence>
<dbReference type="InterPro" id="IPR001940">
    <property type="entry name" value="Peptidase_S1C"/>
</dbReference>
<dbReference type="GO" id="GO:0006508">
    <property type="term" value="P:proteolysis"/>
    <property type="evidence" value="ECO:0007669"/>
    <property type="project" value="UniProtKB-KW"/>
</dbReference>
<reference evidence="6 7" key="1">
    <citation type="submission" date="2017-08" db="EMBL/GenBank/DDBJ databases">
        <title>WGS of Clinical strains of the CDC Group NO-1 linked to zoonotic infections in humans.</title>
        <authorList>
            <person name="Bernier A.-M."/>
            <person name="Bernard K."/>
        </authorList>
    </citation>
    <scope>NUCLEOTIDE SEQUENCE [LARGE SCALE GENOMIC DNA]</scope>
    <source>
        <strain evidence="6 7">NML120219</strain>
    </source>
</reference>
<evidence type="ECO:0000259" key="5">
    <source>
        <dbReference type="Pfam" id="PF07007"/>
    </source>
</evidence>
<dbReference type="InterPro" id="IPR051201">
    <property type="entry name" value="Chloro_Bact_Ser_Proteases"/>
</dbReference>
<name>A0A2A2B0S9_9BURK</name>
<keyword evidence="2" id="KW-0645">Protease</keyword>
<evidence type="ECO:0000313" key="6">
    <source>
        <dbReference type="EMBL" id="PAT43594.1"/>
    </source>
</evidence>
<dbReference type="InterPro" id="IPR009739">
    <property type="entry name" value="LprI-like_N"/>
</dbReference>
<comment type="similarity">
    <text evidence="1">Belongs to the peptidase S1C family.</text>
</comment>
<protein>
    <recommendedName>
        <fullName evidence="5">Lysozyme inhibitor LprI-like N-terminal domain-containing protein</fullName>
    </recommendedName>
</protein>
<dbReference type="AlphaFoldDB" id="A0A2A2B0S9"/>
<dbReference type="PANTHER" id="PTHR43343">
    <property type="entry name" value="PEPTIDASE S12"/>
    <property type="match status" value="1"/>
</dbReference>
<dbReference type="PANTHER" id="PTHR43343:SF3">
    <property type="entry name" value="PROTEASE DO-LIKE 8, CHLOROPLASTIC"/>
    <property type="match status" value="1"/>
</dbReference>
<dbReference type="GO" id="GO:0004252">
    <property type="term" value="F:serine-type endopeptidase activity"/>
    <property type="evidence" value="ECO:0007669"/>
    <property type="project" value="InterPro"/>
</dbReference>
<dbReference type="InterPro" id="IPR043504">
    <property type="entry name" value="Peptidase_S1_PA_chymotrypsin"/>
</dbReference>
<evidence type="ECO:0000313" key="7">
    <source>
        <dbReference type="Proteomes" id="UP000218439"/>
    </source>
</evidence>
<keyword evidence="3" id="KW-0378">Hydrolase</keyword>
<comment type="caution">
    <text evidence="6">The sequence shown here is derived from an EMBL/GenBank/DDBJ whole genome shotgun (WGS) entry which is preliminary data.</text>
</comment>